<gene>
    <name evidence="2" type="ORF">E2R57_10890</name>
</gene>
<comment type="caution">
    <text evidence="2">The sequence shown here is derived from an EMBL/GenBank/DDBJ whole genome shotgun (WGS) entry which is preliminary data.</text>
</comment>
<dbReference type="AlphaFoldDB" id="A0A4R5XZ54"/>
<organism evidence="2 3">
    <name type="scientific">Arthrobacter nitrophenolicus</name>
    <dbReference type="NCBI Taxonomy" id="683150"/>
    <lineage>
        <taxon>Bacteria</taxon>
        <taxon>Bacillati</taxon>
        <taxon>Actinomycetota</taxon>
        <taxon>Actinomycetes</taxon>
        <taxon>Micrococcales</taxon>
        <taxon>Micrococcaceae</taxon>
        <taxon>Arthrobacter</taxon>
    </lineage>
</organism>
<evidence type="ECO:0000313" key="2">
    <source>
        <dbReference type="EMBL" id="TDL37250.1"/>
    </source>
</evidence>
<dbReference type="RefSeq" id="WP_133348979.1">
    <property type="nucleotide sequence ID" value="NZ_SMZQ01000005.1"/>
</dbReference>
<name>A0A4R5XZ54_9MICC</name>
<feature type="compositionally biased region" description="Polar residues" evidence="1">
    <location>
        <begin position="1"/>
        <end position="10"/>
    </location>
</feature>
<sequence length="62" mass="6246">MIPASMSTTAPGPDAGVASCGLDRRCPPLLDAAAPGGAGWSDEVLTTARQRRAVPQELKAVG</sequence>
<evidence type="ECO:0000313" key="3">
    <source>
        <dbReference type="Proteomes" id="UP000294621"/>
    </source>
</evidence>
<proteinExistence type="predicted"/>
<protein>
    <submittedName>
        <fullName evidence="2">Uncharacterized protein</fullName>
    </submittedName>
</protein>
<reference evidence="2 3" key="1">
    <citation type="submission" date="2019-03" db="EMBL/GenBank/DDBJ databases">
        <title>Genome Sequencing and Assembly of Various Microbes Isolated from Partially Reclaimed Soil and Acid Mine Drainage (AMD) Site.</title>
        <authorList>
            <person name="Steinbock B."/>
            <person name="Bechtold R."/>
            <person name="Sevigny J.L."/>
            <person name="Thomas D."/>
            <person name="Cuthill L.R."/>
            <person name="Aveiro Johannsen E.J."/>
            <person name="Thomas K."/>
            <person name="Ghosh A."/>
        </authorList>
    </citation>
    <scope>NUCLEOTIDE SEQUENCE [LARGE SCALE GENOMIC DNA]</scope>
    <source>
        <strain evidence="2 3">S-A1</strain>
    </source>
</reference>
<dbReference type="Proteomes" id="UP000294621">
    <property type="component" value="Unassembled WGS sequence"/>
</dbReference>
<accession>A0A4R5XZ54</accession>
<dbReference type="EMBL" id="SMZQ01000005">
    <property type="protein sequence ID" value="TDL37250.1"/>
    <property type="molecule type" value="Genomic_DNA"/>
</dbReference>
<evidence type="ECO:0000256" key="1">
    <source>
        <dbReference type="SAM" id="MobiDB-lite"/>
    </source>
</evidence>
<feature type="region of interest" description="Disordered" evidence="1">
    <location>
        <begin position="1"/>
        <end position="21"/>
    </location>
</feature>